<dbReference type="InterPro" id="IPR036388">
    <property type="entry name" value="WH-like_DNA-bd_sf"/>
</dbReference>
<reference evidence="8" key="1">
    <citation type="journal article" date="2019" name="Int. J. Syst. Evol. Microbiol.">
        <title>The Global Catalogue of Microorganisms (GCM) 10K type strain sequencing project: providing services to taxonomists for standard genome sequencing and annotation.</title>
        <authorList>
            <consortium name="The Broad Institute Genomics Platform"/>
            <consortium name="The Broad Institute Genome Sequencing Center for Infectious Disease"/>
            <person name="Wu L."/>
            <person name="Ma J."/>
        </authorList>
    </citation>
    <scope>NUCLEOTIDE SEQUENCE [LARGE SCALE GENOMIC DNA]</scope>
    <source>
        <strain evidence="8">JCM 17939</strain>
    </source>
</reference>
<evidence type="ECO:0000256" key="4">
    <source>
        <dbReference type="ARBA" id="ARBA00023163"/>
    </source>
</evidence>
<keyword evidence="3 5" id="KW-0238">DNA-binding</keyword>
<dbReference type="Proteomes" id="UP001501442">
    <property type="component" value="Unassembled WGS sequence"/>
</dbReference>
<dbReference type="PANTHER" id="PTHR48111">
    <property type="entry name" value="REGULATOR OF RPOS"/>
    <property type="match status" value="1"/>
</dbReference>
<feature type="domain" description="OmpR/PhoB-type" evidence="6">
    <location>
        <begin position="81"/>
        <end position="177"/>
    </location>
</feature>
<comment type="caution">
    <text evidence="7">The sequence shown here is derived from an EMBL/GenBank/DDBJ whole genome shotgun (WGS) entry which is preliminary data.</text>
</comment>
<keyword evidence="1" id="KW-0597">Phosphoprotein</keyword>
<dbReference type="Gene3D" id="1.10.10.10">
    <property type="entry name" value="Winged helix-like DNA-binding domain superfamily/Winged helix DNA-binding domain"/>
    <property type="match status" value="1"/>
</dbReference>
<dbReference type="InterPro" id="IPR016032">
    <property type="entry name" value="Sig_transdc_resp-reg_C-effctor"/>
</dbReference>
<protein>
    <recommendedName>
        <fullName evidence="6">OmpR/PhoB-type domain-containing protein</fullName>
    </recommendedName>
</protein>
<dbReference type="RefSeq" id="WP_345430660.1">
    <property type="nucleotide sequence ID" value="NZ_BAABHK010000003.1"/>
</dbReference>
<dbReference type="PANTHER" id="PTHR48111:SF4">
    <property type="entry name" value="DNA-BINDING DUAL TRANSCRIPTIONAL REGULATOR OMPR"/>
    <property type="match status" value="1"/>
</dbReference>
<evidence type="ECO:0000256" key="1">
    <source>
        <dbReference type="ARBA" id="ARBA00022553"/>
    </source>
</evidence>
<dbReference type="PROSITE" id="PS51755">
    <property type="entry name" value="OMPR_PHOB"/>
    <property type="match status" value="1"/>
</dbReference>
<keyword evidence="4" id="KW-0804">Transcription</keyword>
<evidence type="ECO:0000256" key="5">
    <source>
        <dbReference type="PROSITE-ProRule" id="PRU01091"/>
    </source>
</evidence>
<evidence type="ECO:0000259" key="6">
    <source>
        <dbReference type="PROSITE" id="PS51755"/>
    </source>
</evidence>
<dbReference type="InterPro" id="IPR039420">
    <property type="entry name" value="WalR-like"/>
</dbReference>
<keyword evidence="2" id="KW-0805">Transcription regulation</keyword>
<dbReference type="EMBL" id="BAABHK010000003">
    <property type="protein sequence ID" value="GAA4624051.1"/>
    <property type="molecule type" value="Genomic_DNA"/>
</dbReference>
<proteinExistence type="predicted"/>
<evidence type="ECO:0000313" key="8">
    <source>
        <dbReference type="Proteomes" id="UP001501442"/>
    </source>
</evidence>
<dbReference type="SUPFAM" id="SSF46894">
    <property type="entry name" value="C-terminal effector domain of the bipartite response regulators"/>
    <property type="match status" value="1"/>
</dbReference>
<feature type="DNA-binding region" description="OmpR/PhoB-type" evidence="5">
    <location>
        <begin position="81"/>
        <end position="177"/>
    </location>
</feature>
<keyword evidence="8" id="KW-1185">Reference proteome</keyword>
<sequence>MSRLQVAKLAPGLEEDDPRGLGDILPAIGGDVPPGGLLEVIPIPETGQVMVITAYLLPAADAGTPMAALSTPGHPAVSRHRLEEEPDDLVVERDARRVWVDGTEVSLTFQEFELLDYLTARPGKVFTRIHLMNTVWEGAGVVVPRTVDVHVHRLRRKLGRHGRRLVTVRRVGYCYRPPEERRSAGGSSPR</sequence>
<gene>
    <name evidence="7" type="ORF">GCM10023196_022650</name>
</gene>
<name>A0ABP8U747_9ACTN</name>
<dbReference type="SMART" id="SM00862">
    <property type="entry name" value="Trans_reg_C"/>
    <property type="match status" value="1"/>
</dbReference>
<organism evidence="7 8">
    <name type="scientific">Actinoallomurus vinaceus</name>
    <dbReference type="NCBI Taxonomy" id="1080074"/>
    <lineage>
        <taxon>Bacteria</taxon>
        <taxon>Bacillati</taxon>
        <taxon>Actinomycetota</taxon>
        <taxon>Actinomycetes</taxon>
        <taxon>Streptosporangiales</taxon>
        <taxon>Thermomonosporaceae</taxon>
        <taxon>Actinoallomurus</taxon>
    </lineage>
</organism>
<evidence type="ECO:0000313" key="7">
    <source>
        <dbReference type="EMBL" id="GAA4624051.1"/>
    </source>
</evidence>
<evidence type="ECO:0000256" key="2">
    <source>
        <dbReference type="ARBA" id="ARBA00023015"/>
    </source>
</evidence>
<evidence type="ECO:0000256" key="3">
    <source>
        <dbReference type="ARBA" id="ARBA00023125"/>
    </source>
</evidence>
<accession>A0ABP8U747</accession>
<dbReference type="Pfam" id="PF00486">
    <property type="entry name" value="Trans_reg_C"/>
    <property type="match status" value="1"/>
</dbReference>
<dbReference type="InterPro" id="IPR001867">
    <property type="entry name" value="OmpR/PhoB-type_DNA-bd"/>
</dbReference>
<dbReference type="CDD" id="cd00383">
    <property type="entry name" value="trans_reg_C"/>
    <property type="match status" value="1"/>
</dbReference>